<protein>
    <submittedName>
        <fullName evidence="1">Uncharacterized protein</fullName>
    </submittedName>
</protein>
<dbReference type="Ensembl" id="ENSMSIT00000043551.1">
    <property type="protein sequence ID" value="ENSMSIP00000034545.1"/>
    <property type="gene ID" value="ENSMSIG00000028821.1"/>
</dbReference>
<dbReference type="AlphaFoldDB" id="A0A8C6ICK7"/>
<evidence type="ECO:0000313" key="1">
    <source>
        <dbReference type="Ensembl" id="ENSMSIP00000034545.1"/>
    </source>
</evidence>
<organism evidence="1 2">
    <name type="scientific">Mus spicilegus</name>
    <name type="common">Mound-building mouse</name>
    <dbReference type="NCBI Taxonomy" id="10103"/>
    <lineage>
        <taxon>Eukaryota</taxon>
        <taxon>Metazoa</taxon>
        <taxon>Chordata</taxon>
        <taxon>Craniata</taxon>
        <taxon>Vertebrata</taxon>
        <taxon>Euteleostomi</taxon>
        <taxon>Mammalia</taxon>
        <taxon>Eutheria</taxon>
        <taxon>Euarchontoglires</taxon>
        <taxon>Glires</taxon>
        <taxon>Rodentia</taxon>
        <taxon>Myomorpha</taxon>
        <taxon>Muroidea</taxon>
        <taxon>Muridae</taxon>
        <taxon>Murinae</taxon>
        <taxon>Mus</taxon>
        <taxon>Mus</taxon>
    </lineage>
</organism>
<accession>A0A8C6ICK7</accession>
<reference evidence="1" key="2">
    <citation type="submission" date="2025-09" db="UniProtKB">
        <authorList>
            <consortium name="Ensembl"/>
        </authorList>
    </citation>
    <scope>IDENTIFICATION</scope>
</reference>
<dbReference type="Proteomes" id="UP000694415">
    <property type="component" value="Unplaced"/>
</dbReference>
<reference evidence="1" key="1">
    <citation type="submission" date="2025-08" db="UniProtKB">
        <authorList>
            <consortium name="Ensembl"/>
        </authorList>
    </citation>
    <scope>IDENTIFICATION</scope>
</reference>
<evidence type="ECO:0000313" key="2">
    <source>
        <dbReference type="Proteomes" id="UP000694415"/>
    </source>
</evidence>
<keyword evidence="2" id="KW-1185">Reference proteome</keyword>
<dbReference type="GeneTree" id="ENSGT00900000143307"/>
<proteinExistence type="predicted"/>
<name>A0A8C6ICK7_MUSSI</name>
<sequence>MRQQGPIALNLFKIPKSNHSEAIKSCAILVYVGKLSFHLRQYNFSLIRSPVLGTEPAEPAWYALHNCSATEVHLPNLTLTSNKSVCYQRRKTWEQINKWMSNKQVEPL</sequence>